<name>A0A9D4M3Q2_DREPO</name>
<evidence type="ECO:0000313" key="1">
    <source>
        <dbReference type="EMBL" id="KAH3870215.1"/>
    </source>
</evidence>
<keyword evidence="2" id="KW-1185">Reference proteome</keyword>
<proteinExistence type="predicted"/>
<organism evidence="1 2">
    <name type="scientific">Dreissena polymorpha</name>
    <name type="common">Zebra mussel</name>
    <name type="synonym">Mytilus polymorpha</name>
    <dbReference type="NCBI Taxonomy" id="45954"/>
    <lineage>
        <taxon>Eukaryota</taxon>
        <taxon>Metazoa</taxon>
        <taxon>Spiralia</taxon>
        <taxon>Lophotrochozoa</taxon>
        <taxon>Mollusca</taxon>
        <taxon>Bivalvia</taxon>
        <taxon>Autobranchia</taxon>
        <taxon>Heteroconchia</taxon>
        <taxon>Euheterodonta</taxon>
        <taxon>Imparidentia</taxon>
        <taxon>Neoheterodontei</taxon>
        <taxon>Myida</taxon>
        <taxon>Dreissenoidea</taxon>
        <taxon>Dreissenidae</taxon>
        <taxon>Dreissena</taxon>
    </lineage>
</organism>
<sequence>MVLFNKALRQEVKGVELWVMGGEGLSWTEAPGGLTGAVRHLIHNNAHAHLKSTAPWVI</sequence>
<evidence type="ECO:0000313" key="2">
    <source>
        <dbReference type="Proteomes" id="UP000828390"/>
    </source>
</evidence>
<dbReference type="AlphaFoldDB" id="A0A9D4M3Q2"/>
<dbReference type="EMBL" id="JAIWYP010000002">
    <property type="protein sequence ID" value="KAH3870215.1"/>
    <property type="molecule type" value="Genomic_DNA"/>
</dbReference>
<reference evidence="1" key="1">
    <citation type="journal article" date="2019" name="bioRxiv">
        <title>The Genome of the Zebra Mussel, Dreissena polymorpha: A Resource for Invasive Species Research.</title>
        <authorList>
            <person name="McCartney M.A."/>
            <person name="Auch B."/>
            <person name="Kono T."/>
            <person name="Mallez S."/>
            <person name="Zhang Y."/>
            <person name="Obille A."/>
            <person name="Becker A."/>
            <person name="Abrahante J.E."/>
            <person name="Garbe J."/>
            <person name="Badalamenti J.P."/>
            <person name="Herman A."/>
            <person name="Mangelson H."/>
            <person name="Liachko I."/>
            <person name="Sullivan S."/>
            <person name="Sone E.D."/>
            <person name="Koren S."/>
            <person name="Silverstein K.A.T."/>
            <person name="Beckman K.B."/>
            <person name="Gohl D.M."/>
        </authorList>
    </citation>
    <scope>NUCLEOTIDE SEQUENCE</scope>
    <source>
        <strain evidence="1">Duluth1</strain>
        <tissue evidence="1">Whole animal</tissue>
    </source>
</reference>
<reference evidence="1" key="2">
    <citation type="submission" date="2020-11" db="EMBL/GenBank/DDBJ databases">
        <authorList>
            <person name="McCartney M.A."/>
            <person name="Auch B."/>
            <person name="Kono T."/>
            <person name="Mallez S."/>
            <person name="Becker A."/>
            <person name="Gohl D.M."/>
            <person name="Silverstein K.A.T."/>
            <person name="Koren S."/>
            <person name="Bechman K.B."/>
            <person name="Herman A."/>
            <person name="Abrahante J.E."/>
            <person name="Garbe J."/>
        </authorList>
    </citation>
    <scope>NUCLEOTIDE SEQUENCE</scope>
    <source>
        <strain evidence="1">Duluth1</strain>
        <tissue evidence="1">Whole animal</tissue>
    </source>
</reference>
<gene>
    <name evidence="1" type="ORF">DPMN_033397</name>
</gene>
<protein>
    <submittedName>
        <fullName evidence="1">Uncharacterized protein</fullName>
    </submittedName>
</protein>
<accession>A0A9D4M3Q2</accession>
<dbReference type="Proteomes" id="UP000828390">
    <property type="component" value="Unassembled WGS sequence"/>
</dbReference>
<comment type="caution">
    <text evidence="1">The sequence shown here is derived from an EMBL/GenBank/DDBJ whole genome shotgun (WGS) entry which is preliminary data.</text>
</comment>